<comment type="function">
    <text evidence="10">Part of the binding-protein-dependent transport system for phosphate; probably responsible for the translocation of the substrate across the membrane.</text>
</comment>
<reference evidence="13 14" key="1">
    <citation type="submission" date="2020-03" db="EMBL/GenBank/DDBJ databases">
        <title>Draft genome of Streptomyces sp. ventii, isolated from the Axial Seamount in the Pacific Ocean, and resequencing of the two type strains Streptomyces lonarensis strain NCL 716 and Streptomyces bohaiensis strain 11A07.</title>
        <authorList>
            <person name="Loughran R.M."/>
            <person name="Pfannmuller K.M."/>
            <person name="Wasson B.J."/>
            <person name="Deadmond M.C."/>
            <person name="Paddock B.E."/>
            <person name="Koyack M.J."/>
            <person name="Gallegos D.A."/>
            <person name="Mitchell E.A."/>
            <person name="Ushijima B."/>
            <person name="Saw J.H."/>
            <person name="Mcphail K.L."/>
            <person name="Videau P."/>
        </authorList>
    </citation>
    <scope>NUCLEOTIDE SEQUENCE [LARGE SCALE GENOMIC DNA]</scope>
    <source>
        <strain evidence="13 14">NCL716</strain>
    </source>
</reference>
<keyword evidence="3 9" id="KW-0813">Transport</keyword>
<evidence type="ECO:0000256" key="11">
    <source>
        <dbReference type="SAM" id="MobiDB-lite"/>
    </source>
</evidence>
<dbReference type="PANTHER" id="PTHR30425:SF1">
    <property type="entry name" value="PHOSPHATE TRANSPORT SYSTEM PERMEASE PROTEIN PSTC"/>
    <property type="match status" value="1"/>
</dbReference>
<gene>
    <name evidence="13" type="primary">pstC</name>
    <name evidence="13" type="ORF">HCN56_09515</name>
</gene>
<keyword evidence="14" id="KW-1185">Reference proteome</keyword>
<keyword evidence="4 10" id="KW-1003">Cell membrane</keyword>
<dbReference type="CDD" id="cd06261">
    <property type="entry name" value="TM_PBP2"/>
    <property type="match status" value="1"/>
</dbReference>
<dbReference type="AlphaFoldDB" id="A0A7X6D0F6"/>
<dbReference type="SUPFAM" id="SSF161098">
    <property type="entry name" value="MetI-like"/>
    <property type="match status" value="1"/>
</dbReference>
<evidence type="ECO:0000256" key="1">
    <source>
        <dbReference type="ARBA" id="ARBA00004651"/>
    </source>
</evidence>
<dbReference type="InterPro" id="IPR011864">
    <property type="entry name" value="Phosphate_PstC"/>
</dbReference>
<feature type="transmembrane region" description="Helical" evidence="9">
    <location>
        <begin position="95"/>
        <end position="121"/>
    </location>
</feature>
<dbReference type="Pfam" id="PF00528">
    <property type="entry name" value="BPD_transp_1"/>
    <property type="match status" value="1"/>
</dbReference>
<name>A0A7X6D0F6_9ACTN</name>
<dbReference type="GO" id="GO:0005886">
    <property type="term" value="C:plasma membrane"/>
    <property type="evidence" value="ECO:0007669"/>
    <property type="project" value="UniProtKB-SubCell"/>
</dbReference>
<comment type="caution">
    <text evidence="13">The sequence shown here is derived from an EMBL/GenBank/DDBJ whole genome shotgun (WGS) entry which is preliminary data.</text>
</comment>
<keyword evidence="8 9" id="KW-0472">Membrane</keyword>
<keyword evidence="5 10" id="KW-0592">Phosphate transport</keyword>
<dbReference type="RefSeq" id="WP_167969089.1">
    <property type="nucleotide sequence ID" value="NZ_BHZG01000432.1"/>
</dbReference>
<dbReference type="PROSITE" id="PS50928">
    <property type="entry name" value="ABC_TM1"/>
    <property type="match status" value="1"/>
</dbReference>
<evidence type="ECO:0000256" key="3">
    <source>
        <dbReference type="ARBA" id="ARBA00022448"/>
    </source>
</evidence>
<sequence length="336" mass="36580">MSVITDQKPQDPPPGLRSRKRRRVADPAFRWFVTITGTSVFIILAAMVVRTTTEAWPIFQHQGFFGFLTGDRWVSGGSRSDDPADFTGVYGAWPFIYGTLVTALIAIVLALPLALCIAFYINQLAPRRLRKPLSYTVEMLAAVPSIVFGMWGLFWLVPNVLRPFFEWLESWAGGFFLFEGPVFGPGYLAAGIVLAIMILPIITAIVREVIAVNPMDQQNAAYALGATRFEVMRKVILPSSFSGIVGASMLGLGRAVGETIAVMMLIGSTKSWDSSLLQRGDSMAALIASLFKEATPEGVRGLMAIGVALFLFTMVINVAARLLVWRIGRVAGDAAV</sequence>
<proteinExistence type="inferred from homology"/>
<dbReference type="Gene3D" id="1.10.3720.10">
    <property type="entry name" value="MetI-like"/>
    <property type="match status" value="1"/>
</dbReference>
<evidence type="ECO:0000256" key="8">
    <source>
        <dbReference type="ARBA" id="ARBA00023136"/>
    </source>
</evidence>
<dbReference type="PANTHER" id="PTHR30425">
    <property type="entry name" value="PHOSPHATE TRANSPORT SYSTEM PERMEASE PROTEIN PST"/>
    <property type="match status" value="1"/>
</dbReference>
<organism evidence="13 14">
    <name type="scientific">Streptomyces lonarensis</name>
    <dbReference type="NCBI Taxonomy" id="700599"/>
    <lineage>
        <taxon>Bacteria</taxon>
        <taxon>Bacillati</taxon>
        <taxon>Actinomycetota</taxon>
        <taxon>Actinomycetes</taxon>
        <taxon>Kitasatosporales</taxon>
        <taxon>Streptomycetaceae</taxon>
        <taxon>Streptomyces</taxon>
    </lineage>
</organism>
<dbReference type="NCBIfam" id="TIGR02138">
    <property type="entry name" value="phosphate_pstC"/>
    <property type="match status" value="1"/>
</dbReference>
<dbReference type="GO" id="GO:0006817">
    <property type="term" value="P:phosphate ion transport"/>
    <property type="evidence" value="ECO:0007669"/>
    <property type="project" value="UniProtKB-KW"/>
</dbReference>
<feature type="domain" description="ABC transmembrane type-1" evidence="12">
    <location>
        <begin position="96"/>
        <end position="320"/>
    </location>
</feature>
<feature type="transmembrane region" description="Helical" evidence="9">
    <location>
        <begin position="241"/>
        <end position="266"/>
    </location>
</feature>
<evidence type="ECO:0000259" key="12">
    <source>
        <dbReference type="PROSITE" id="PS50928"/>
    </source>
</evidence>
<feature type="transmembrane region" description="Helical" evidence="9">
    <location>
        <begin position="133"/>
        <end position="157"/>
    </location>
</feature>
<dbReference type="Proteomes" id="UP000578686">
    <property type="component" value="Unassembled WGS sequence"/>
</dbReference>
<evidence type="ECO:0000256" key="4">
    <source>
        <dbReference type="ARBA" id="ARBA00022475"/>
    </source>
</evidence>
<comment type="subcellular location">
    <subcellularLocation>
        <location evidence="1 9">Cell membrane</location>
        <topology evidence="1 9">Multi-pass membrane protein</topology>
    </subcellularLocation>
</comment>
<keyword evidence="7 9" id="KW-1133">Transmembrane helix</keyword>
<accession>A0A7X6D0F6</accession>
<feature type="transmembrane region" description="Helical" evidence="9">
    <location>
        <begin position="28"/>
        <end position="49"/>
    </location>
</feature>
<dbReference type="InterPro" id="IPR000515">
    <property type="entry name" value="MetI-like"/>
</dbReference>
<evidence type="ECO:0000256" key="6">
    <source>
        <dbReference type="ARBA" id="ARBA00022692"/>
    </source>
</evidence>
<feature type="region of interest" description="Disordered" evidence="11">
    <location>
        <begin position="1"/>
        <end position="20"/>
    </location>
</feature>
<protein>
    <recommendedName>
        <fullName evidence="10">Phosphate transport system permease protein</fullName>
    </recommendedName>
</protein>
<dbReference type="GO" id="GO:0005315">
    <property type="term" value="F:phosphate transmembrane transporter activity"/>
    <property type="evidence" value="ECO:0007669"/>
    <property type="project" value="InterPro"/>
</dbReference>
<evidence type="ECO:0000256" key="7">
    <source>
        <dbReference type="ARBA" id="ARBA00022989"/>
    </source>
</evidence>
<evidence type="ECO:0000256" key="9">
    <source>
        <dbReference type="RuleBase" id="RU363032"/>
    </source>
</evidence>
<feature type="transmembrane region" description="Helical" evidence="9">
    <location>
        <begin position="302"/>
        <end position="324"/>
    </location>
</feature>
<dbReference type="InterPro" id="IPR051124">
    <property type="entry name" value="Phosphate_Transport_Permease"/>
</dbReference>
<keyword evidence="6 9" id="KW-0812">Transmembrane</keyword>
<evidence type="ECO:0000313" key="13">
    <source>
        <dbReference type="EMBL" id="NJQ05809.1"/>
    </source>
</evidence>
<dbReference type="EMBL" id="JAAVJD010000051">
    <property type="protein sequence ID" value="NJQ05809.1"/>
    <property type="molecule type" value="Genomic_DNA"/>
</dbReference>
<comment type="similarity">
    <text evidence="2 10">Belongs to the binding-protein-dependent transport system permease family. CysTW subfamily.</text>
</comment>
<feature type="transmembrane region" description="Helical" evidence="9">
    <location>
        <begin position="186"/>
        <end position="206"/>
    </location>
</feature>
<evidence type="ECO:0000256" key="10">
    <source>
        <dbReference type="RuleBase" id="RU363054"/>
    </source>
</evidence>
<dbReference type="InterPro" id="IPR035906">
    <property type="entry name" value="MetI-like_sf"/>
</dbReference>
<evidence type="ECO:0000256" key="2">
    <source>
        <dbReference type="ARBA" id="ARBA00007069"/>
    </source>
</evidence>
<evidence type="ECO:0000256" key="5">
    <source>
        <dbReference type="ARBA" id="ARBA00022592"/>
    </source>
</evidence>
<evidence type="ECO:0000313" key="14">
    <source>
        <dbReference type="Proteomes" id="UP000578686"/>
    </source>
</evidence>